<feature type="binding site" evidence="10">
    <location>
        <position position="93"/>
    </location>
    <ligand>
        <name>Zn(2+)</name>
        <dbReference type="ChEBI" id="CHEBI:29105"/>
        <label>2</label>
        <note>catalytic</note>
    </ligand>
</feature>
<dbReference type="eggNOG" id="COG1234">
    <property type="taxonomic scope" value="Bacteria"/>
</dbReference>
<keyword evidence="4 10" id="KW-0540">Nuclease</keyword>
<keyword evidence="7 10" id="KW-0378">Hydrolase</keyword>
<evidence type="ECO:0000256" key="5">
    <source>
        <dbReference type="ARBA" id="ARBA00022723"/>
    </source>
</evidence>
<evidence type="ECO:0000256" key="6">
    <source>
        <dbReference type="ARBA" id="ARBA00022759"/>
    </source>
</evidence>
<feature type="domain" description="Metallo-beta-lactamase" evidence="11">
    <location>
        <begin position="227"/>
        <end position="296"/>
    </location>
</feature>
<dbReference type="InterPro" id="IPR036866">
    <property type="entry name" value="RibonucZ/Hydroxyglut_hydro"/>
</dbReference>
<dbReference type="PANTHER" id="PTHR46018">
    <property type="entry name" value="ZINC PHOSPHODIESTERASE ELAC PROTEIN 1"/>
    <property type="match status" value="1"/>
</dbReference>
<keyword evidence="6 10" id="KW-0255">Endonuclease</keyword>
<dbReference type="GO" id="GO:0008270">
    <property type="term" value="F:zinc ion binding"/>
    <property type="evidence" value="ECO:0007669"/>
    <property type="project" value="UniProtKB-UniRule"/>
</dbReference>
<dbReference type="GO" id="GO:0042802">
    <property type="term" value="F:identical protein binding"/>
    <property type="evidence" value="ECO:0007669"/>
    <property type="project" value="UniProtKB-ARBA"/>
</dbReference>
<keyword evidence="8 10" id="KW-0862">Zinc</keyword>
<dbReference type="EMBL" id="CP003587">
    <property type="protein sequence ID" value="AGY57787.1"/>
    <property type="molecule type" value="Genomic_DNA"/>
</dbReference>
<keyword evidence="3 10" id="KW-0819">tRNA processing</keyword>
<dbReference type="HAMAP" id="MF_01818">
    <property type="entry name" value="RNase_Z_BN"/>
    <property type="match status" value="1"/>
</dbReference>
<dbReference type="InterPro" id="IPR013471">
    <property type="entry name" value="RNase_Z/BN"/>
</dbReference>
<comment type="subunit">
    <text evidence="1 10">Homodimer.</text>
</comment>
<evidence type="ECO:0000313" key="12">
    <source>
        <dbReference type="EMBL" id="AGY57787.1"/>
    </source>
</evidence>
<evidence type="ECO:0000259" key="11">
    <source>
        <dbReference type="Pfam" id="PF12706"/>
    </source>
</evidence>
<dbReference type="PATRIC" id="fig|1183438.3.peg.1517"/>
<feature type="binding site" evidence="10">
    <location>
        <position position="295"/>
    </location>
    <ligand>
        <name>Zn(2+)</name>
        <dbReference type="ChEBI" id="CHEBI:29105"/>
        <label>2</label>
        <note>catalytic</note>
    </ligand>
</feature>
<feature type="binding site" evidence="10">
    <location>
        <position position="237"/>
    </location>
    <ligand>
        <name>Zn(2+)</name>
        <dbReference type="ChEBI" id="CHEBI:29105"/>
        <label>1</label>
        <note>catalytic</note>
    </ligand>
</feature>
<name>U5QFP2_GLOK1</name>
<feature type="binding site" evidence="10">
    <location>
        <position position="166"/>
    </location>
    <ligand>
        <name>Zn(2+)</name>
        <dbReference type="ChEBI" id="CHEBI:29105"/>
        <label>1</label>
        <note>catalytic</note>
    </ligand>
</feature>
<dbReference type="AlphaFoldDB" id="U5QFP2"/>
<feature type="active site" description="Proton acceptor" evidence="10">
    <location>
        <position position="92"/>
    </location>
</feature>
<protein>
    <recommendedName>
        <fullName evidence="2 10">Ribonuclease Z</fullName>
        <shortName evidence="10">RNase Z</shortName>
        <ecNumber evidence="2 10">3.1.26.11</ecNumber>
    </recommendedName>
    <alternativeName>
        <fullName evidence="10">tRNA 3 endonuclease</fullName>
    </alternativeName>
    <alternativeName>
        <fullName evidence="10">tRNase Z</fullName>
    </alternativeName>
</protein>
<dbReference type="Gene3D" id="3.60.15.10">
    <property type="entry name" value="Ribonuclease Z/Hydroxyacylglutathione hydrolase-like"/>
    <property type="match status" value="1"/>
</dbReference>
<keyword evidence="5 10" id="KW-0479">Metal-binding</keyword>
<feature type="binding site" evidence="10">
    <location>
        <position position="92"/>
    </location>
    <ligand>
        <name>Zn(2+)</name>
        <dbReference type="ChEBI" id="CHEBI:29105"/>
        <label>2</label>
        <note>catalytic</note>
    </ligand>
</feature>
<dbReference type="Proteomes" id="UP000017396">
    <property type="component" value="Chromosome"/>
</dbReference>
<dbReference type="NCBIfam" id="TIGR02651">
    <property type="entry name" value="RNase_Z"/>
    <property type="match status" value="1"/>
</dbReference>
<feature type="binding site" evidence="10">
    <location>
        <position position="237"/>
    </location>
    <ligand>
        <name>Zn(2+)</name>
        <dbReference type="ChEBI" id="CHEBI:29105"/>
        <label>2</label>
        <note>catalytic</note>
    </ligand>
</feature>
<dbReference type="GO" id="GO:0042781">
    <property type="term" value="F:3'-tRNA processing endoribonuclease activity"/>
    <property type="evidence" value="ECO:0007669"/>
    <property type="project" value="UniProtKB-UniRule"/>
</dbReference>
<feature type="binding site" evidence="10">
    <location>
        <position position="88"/>
    </location>
    <ligand>
        <name>Zn(2+)</name>
        <dbReference type="ChEBI" id="CHEBI:29105"/>
        <label>1</label>
        <note>catalytic</note>
    </ligand>
</feature>
<dbReference type="STRING" id="1183438.GKIL_1541"/>
<accession>U5QFP2</accession>
<dbReference type="EC" id="3.1.26.11" evidence="2 10"/>
<comment type="function">
    <text evidence="9 10">Zinc phosphodiesterase, which displays some tRNA 3'-processing endonuclease activity. Probably involved in tRNA maturation, by removing a 3'-trailer from precursor tRNA.</text>
</comment>
<evidence type="ECO:0000256" key="3">
    <source>
        <dbReference type="ARBA" id="ARBA00022694"/>
    </source>
</evidence>
<dbReference type="CDD" id="cd07717">
    <property type="entry name" value="RNaseZ_ZiPD-like_MBL-fold"/>
    <property type="match status" value="1"/>
</dbReference>
<organism evidence="12 13">
    <name type="scientific">Gloeobacter kilaueensis (strain ATCC BAA-2537 / CCAP 1431/1 / ULC 316 / JS1)</name>
    <dbReference type="NCBI Taxonomy" id="1183438"/>
    <lineage>
        <taxon>Bacteria</taxon>
        <taxon>Bacillati</taxon>
        <taxon>Cyanobacteriota</taxon>
        <taxon>Cyanophyceae</taxon>
        <taxon>Gloeobacterales</taxon>
        <taxon>Gloeobacteraceae</taxon>
        <taxon>Gloeobacter</taxon>
    </lineage>
</organism>
<dbReference type="FunFam" id="3.60.15.10:FF:000002">
    <property type="entry name" value="Ribonuclease Z"/>
    <property type="match status" value="1"/>
</dbReference>
<evidence type="ECO:0000256" key="2">
    <source>
        <dbReference type="ARBA" id="ARBA00012477"/>
    </source>
</evidence>
<keyword evidence="13" id="KW-1185">Reference proteome</keyword>
<dbReference type="KEGG" id="glj:GKIL_1541"/>
<evidence type="ECO:0000256" key="7">
    <source>
        <dbReference type="ARBA" id="ARBA00022801"/>
    </source>
</evidence>
<evidence type="ECO:0000256" key="8">
    <source>
        <dbReference type="ARBA" id="ARBA00022833"/>
    </source>
</evidence>
<feature type="binding site" evidence="10">
    <location>
        <position position="90"/>
    </location>
    <ligand>
        <name>Zn(2+)</name>
        <dbReference type="ChEBI" id="CHEBI:29105"/>
        <label>1</label>
        <note>catalytic</note>
    </ligand>
</feature>
<evidence type="ECO:0000256" key="9">
    <source>
        <dbReference type="ARBA" id="ARBA00057812"/>
    </source>
</evidence>
<dbReference type="InterPro" id="IPR001279">
    <property type="entry name" value="Metallo-B-lactamas"/>
</dbReference>
<comment type="catalytic activity">
    <reaction evidence="10">
        <text>Endonucleolytic cleavage of RNA, removing extra 3' nucleotides from tRNA precursor, generating 3' termini of tRNAs. A 3'-hydroxy group is left at the tRNA terminus and a 5'-phosphoryl group is left at the trailer molecule.</text>
        <dbReference type="EC" id="3.1.26.11"/>
    </reaction>
</comment>
<dbReference type="PANTHER" id="PTHR46018:SF2">
    <property type="entry name" value="ZINC PHOSPHODIESTERASE ELAC PROTEIN 1"/>
    <property type="match status" value="1"/>
</dbReference>
<dbReference type="Pfam" id="PF12706">
    <property type="entry name" value="Lactamase_B_2"/>
    <property type="match status" value="1"/>
</dbReference>
<sequence length="336" mass="36719">MECHRLPDARNCLPGHRRGQKSYKRCMLLTFLGTSSGTPTLARNVTAIALQLPQRSSLWLFDCGEGTQHQVLRTPLRLSQLEKIFFTHLHGDHLFGTVGLLASRALGGAGTTPVTLYGPPGLQEYVKATLRYSDTHINYPIHFQTVEPGLIASSDGFTVLANSLKHRIPAFGYSVIEDDQPGHFDAERAAALGVPFGPLYGQLKSGQSITLADGRVIDGRTLVGPARRGRKLTYCSDTIYTRQAVELALNADVLVHEATFLTSELNLAERALHSTAAMAAQVASEARVGQLILTHFSPRYENCPAAIRAEAEAIFPNVLLAEDFWRFEIQAKAASI</sequence>
<evidence type="ECO:0000256" key="4">
    <source>
        <dbReference type="ARBA" id="ARBA00022722"/>
    </source>
</evidence>
<dbReference type="Pfam" id="PF23023">
    <property type="entry name" value="Anti-Pycsar_Apyc1"/>
    <property type="match status" value="1"/>
</dbReference>
<comment type="cofactor">
    <cofactor evidence="10">
        <name>Zn(2+)</name>
        <dbReference type="ChEBI" id="CHEBI:29105"/>
    </cofactor>
    <text evidence="10">Binds 2 Zn(2+) ions.</text>
</comment>
<gene>
    <name evidence="10 12" type="primary">rnz</name>
    <name evidence="12" type="ORF">GKIL_1541</name>
</gene>
<comment type="similarity">
    <text evidence="10">Belongs to the RNase Z family.</text>
</comment>
<dbReference type="NCBIfam" id="NF000801">
    <property type="entry name" value="PRK00055.1-3"/>
    <property type="match status" value="1"/>
</dbReference>
<evidence type="ECO:0000256" key="10">
    <source>
        <dbReference type="HAMAP-Rule" id="MF_01818"/>
    </source>
</evidence>
<proteinExistence type="inferred from homology"/>
<dbReference type="HOGENOM" id="CLU_031317_2_0_3"/>
<evidence type="ECO:0000256" key="1">
    <source>
        <dbReference type="ARBA" id="ARBA00011738"/>
    </source>
</evidence>
<reference evidence="12 13" key="1">
    <citation type="journal article" date="2013" name="PLoS ONE">
        <title>Cultivation and Complete Genome Sequencing of Gloeobacter kilaueensis sp. nov., from a Lava Cave in Kilauea Caldera, Hawai'i.</title>
        <authorList>
            <person name="Saw J.H."/>
            <person name="Schatz M."/>
            <person name="Brown M.V."/>
            <person name="Kunkel D.D."/>
            <person name="Foster J.S."/>
            <person name="Shick H."/>
            <person name="Christensen S."/>
            <person name="Hou S."/>
            <person name="Wan X."/>
            <person name="Donachie S.P."/>
        </authorList>
    </citation>
    <scope>NUCLEOTIDE SEQUENCE [LARGE SCALE GENOMIC DNA]</scope>
    <source>
        <strain evidence="13">JS</strain>
    </source>
</reference>
<evidence type="ECO:0000313" key="13">
    <source>
        <dbReference type="Proteomes" id="UP000017396"/>
    </source>
</evidence>
<dbReference type="SUPFAM" id="SSF56281">
    <property type="entry name" value="Metallo-hydrolase/oxidoreductase"/>
    <property type="match status" value="1"/>
</dbReference>